<dbReference type="RefSeq" id="WP_279982528.1">
    <property type="nucleotide sequence ID" value="NZ_JAOCIZ010000001.1"/>
</dbReference>
<protein>
    <submittedName>
        <fullName evidence="2">DUF4376 domain-containing protein</fullName>
    </submittedName>
</protein>
<organism evidence="2 3">
    <name type="scientific">Aeromonas caviae</name>
    <name type="common">Aeromonas punctata</name>
    <dbReference type="NCBI Taxonomy" id="648"/>
    <lineage>
        <taxon>Bacteria</taxon>
        <taxon>Pseudomonadati</taxon>
        <taxon>Pseudomonadota</taxon>
        <taxon>Gammaproteobacteria</taxon>
        <taxon>Aeromonadales</taxon>
        <taxon>Aeromonadaceae</taxon>
        <taxon>Aeromonas</taxon>
    </lineage>
</organism>
<evidence type="ECO:0000313" key="3">
    <source>
        <dbReference type="Proteomes" id="UP001161704"/>
    </source>
</evidence>
<accession>A0AA42R4G4</accession>
<evidence type="ECO:0000259" key="1">
    <source>
        <dbReference type="Pfam" id="PF14301"/>
    </source>
</evidence>
<dbReference type="EMBL" id="JAOCIZ010000001">
    <property type="protein sequence ID" value="MDH1503551.1"/>
    <property type="molecule type" value="Genomic_DNA"/>
</dbReference>
<dbReference type="Pfam" id="PF14301">
    <property type="entry name" value="DUF4376"/>
    <property type="match status" value="1"/>
</dbReference>
<reference evidence="2" key="1">
    <citation type="submission" date="2022-09" db="EMBL/GenBank/DDBJ databases">
        <title>Intensive care unit water sources are persistently colonized with multi-drug resistant bacteria and are the site of extensive horizontal gene transfer of antibiotic resistance genes.</title>
        <authorList>
            <person name="Diorio-Toth L."/>
        </authorList>
    </citation>
    <scope>NUCLEOTIDE SEQUENCE</scope>
    <source>
        <strain evidence="2">GD03710</strain>
    </source>
</reference>
<proteinExistence type="predicted"/>
<sequence length="142" mass="15930">MYKLTNNNSVICLSEGVLIPFDEANADYRQYLAWLAKGNTPEPADTPSVEQIYQEWKAERQQRVDAITVEVDGFIFDGDEVSQNRMADMIAGADDLADTTEWTLADNRVVVVTIRQLKQALRLSTASRAAIWNEDRPPQPAA</sequence>
<dbReference type="AlphaFoldDB" id="A0AA42R4G4"/>
<dbReference type="InterPro" id="IPR025484">
    <property type="entry name" value="DUF4376"/>
</dbReference>
<name>A0AA42R4G4_AERCA</name>
<dbReference type="Proteomes" id="UP001161704">
    <property type="component" value="Unassembled WGS sequence"/>
</dbReference>
<evidence type="ECO:0000313" key="2">
    <source>
        <dbReference type="EMBL" id="MDH1503551.1"/>
    </source>
</evidence>
<gene>
    <name evidence="2" type="ORF">N5I20_00560</name>
</gene>
<feature type="domain" description="DUF4376" evidence="1">
    <location>
        <begin position="54"/>
        <end position="123"/>
    </location>
</feature>
<comment type="caution">
    <text evidence="2">The sequence shown here is derived from an EMBL/GenBank/DDBJ whole genome shotgun (WGS) entry which is preliminary data.</text>
</comment>